<dbReference type="EMBL" id="JANIIK010000118">
    <property type="protein sequence ID" value="KAJ3584880.1"/>
    <property type="molecule type" value="Genomic_DNA"/>
</dbReference>
<organism evidence="1 2">
    <name type="scientific">Muraenolepis orangiensis</name>
    <name type="common">Patagonian moray cod</name>
    <dbReference type="NCBI Taxonomy" id="630683"/>
    <lineage>
        <taxon>Eukaryota</taxon>
        <taxon>Metazoa</taxon>
        <taxon>Chordata</taxon>
        <taxon>Craniata</taxon>
        <taxon>Vertebrata</taxon>
        <taxon>Euteleostomi</taxon>
        <taxon>Actinopterygii</taxon>
        <taxon>Neopterygii</taxon>
        <taxon>Teleostei</taxon>
        <taxon>Neoteleostei</taxon>
        <taxon>Acanthomorphata</taxon>
        <taxon>Zeiogadaria</taxon>
        <taxon>Gadariae</taxon>
        <taxon>Gadiformes</taxon>
        <taxon>Muraenolepidoidei</taxon>
        <taxon>Muraenolepididae</taxon>
        <taxon>Muraenolepis</taxon>
    </lineage>
</organism>
<reference evidence="1" key="1">
    <citation type="submission" date="2022-07" db="EMBL/GenBank/DDBJ databases">
        <title>Chromosome-level genome of Muraenolepis orangiensis.</title>
        <authorList>
            <person name="Kim J."/>
        </authorList>
    </citation>
    <scope>NUCLEOTIDE SEQUENCE</scope>
    <source>
        <strain evidence="1">KU_S4_2022</strain>
        <tissue evidence="1">Muscle</tissue>
    </source>
</reference>
<dbReference type="PANTHER" id="PTHR28540:SF1">
    <property type="entry name" value="BCL2-ASSOCIATED AGONIST OF CELL DEATH"/>
    <property type="match status" value="1"/>
</dbReference>
<name>A0A9Q0DAE6_9TELE</name>
<dbReference type="Pfam" id="PF10514">
    <property type="entry name" value="Bcl-2_BAD"/>
    <property type="match status" value="1"/>
</dbReference>
<sequence length="110" mass="12354">KSEAQTAVVVTATGLGRIGRKQDRSVVIMATAGSSWASAPPALWAAKRYGRQLRRMSDEFDSWLDAGEMRKAAASARQMPHSRTWWSYLFSYPETEAENNVLHPDNNRNQ</sequence>
<dbReference type="GO" id="GO:0006915">
    <property type="term" value="P:apoptotic process"/>
    <property type="evidence" value="ECO:0007669"/>
    <property type="project" value="InterPro"/>
</dbReference>
<dbReference type="Proteomes" id="UP001148018">
    <property type="component" value="Unassembled WGS sequence"/>
</dbReference>
<gene>
    <name evidence="1" type="ORF">NHX12_013603</name>
</gene>
<dbReference type="InterPro" id="IPR018868">
    <property type="entry name" value="BAD"/>
</dbReference>
<feature type="non-terminal residue" evidence="1">
    <location>
        <position position="110"/>
    </location>
</feature>
<keyword evidence="2" id="KW-1185">Reference proteome</keyword>
<dbReference type="OrthoDB" id="8991151at2759"/>
<dbReference type="AlphaFoldDB" id="A0A9Q0DAE6"/>
<evidence type="ECO:0000313" key="2">
    <source>
        <dbReference type="Proteomes" id="UP001148018"/>
    </source>
</evidence>
<evidence type="ECO:0000313" key="1">
    <source>
        <dbReference type="EMBL" id="KAJ3584880.1"/>
    </source>
</evidence>
<comment type="caution">
    <text evidence="1">The sequence shown here is derived from an EMBL/GenBank/DDBJ whole genome shotgun (WGS) entry which is preliminary data.</text>
</comment>
<dbReference type="PANTHER" id="PTHR28540">
    <property type="entry name" value="BCL2-ASSOCIATED AGONIST OF CELL DEATH"/>
    <property type="match status" value="1"/>
</dbReference>
<protein>
    <submittedName>
        <fullName evidence="1">Uncharacterized protein</fullName>
    </submittedName>
</protein>
<proteinExistence type="predicted"/>
<accession>A0A9Q0DAE6</accession>